<sequence>MELPVRDGDGYLADMNEWTEDVGRAMAEADGVELDEVKWSHILKAREYFEETSSVPPIRKFAKYIDEDQKVIFNTWMTGPMKPITKYGGLPKPTGCV</sequence>
<keyword evidence="6" id="KW-1185">Reference proteome</keyword>
<evidence type="ECO:0000256" key="4">
    <source>
        <dbReference type="PIRSR" id="PIRSR006223-50"/>
    </source>
</evidence>
<evidence type="ECO:0000313" key="5">
    <source>
        <dbReference type="EMBL" id="BCB25848.1"/>
    </source>
</evidence>
<dbReference type="SUPFAM" id="SSF69721">
    <property type="entry name" value="DsrC, the gamma subunit of dissimilatory sulfite reductase"/>
    <property type="match status" value="1"/>
</dbReference>
<evidence type="ECO:0000256" key="1">
    <source>
        <dbReference type="ARBA" id="ARBA00004496"/>
    </source>
</evidence>
<dbReference type="PANTHER" id="PTHR37010">
    <property type="entry name" value="SULFURTRANSFERASE TUSE"/>
    <property type="match status" value="1"/>
</dbReference>
<organism evidence="5 6">
    <name type="scientific">Sulfurimicrobium lacus</name>
    <dbReference type="NCBI Taxonomy" id="2715678"/>
    <lineage>
        <taxon>Bacteria</taxon>
        <taxon>Pseudomonadati</taxon>
        <taxon>Pseudomonadota</taxon>
        <taxon>Betaproteobacteria</taxon>
        <taxon>Nitrosomonadales</taxon>
        <taxon>Sulfuricellaceae</taxon>
        <taxon>Sulfurimicrobium</taxon>
    </lineage>
</organism>
<dbReference type="Pfam" id="PF04358">
    <property type="entry name" value="DsrC"/>
    <property type="match status" value="1"/>
</dbReference>
<evidence type="ECO:0000256" key="2">
    <source>
        <dbReference type="ARBA" id="ARBA00005718"/>
    </source>
</evidence>
<proteinExistence type="inferred from homology"/>
<dbReference type="InterPro" id="IPR007453">
    <property type="entry name" value="DsrC/TusE"/>
</dbReference>
<name>A0A6F8V826_9PROT</name>
<accession>A0A6F8V826</accession>
<dbReference type="GO" id="GO:0005737">
    <property type="term" value="C:cytoplasm"/>
    <property type="evidence" value="ECO:0007669"/>
    <property type="project" value="UniProtKB-SubCell"/>
</dbReference>
<feature type="active site" description="Cysteine persulfide intermediate" evidence="4">
    <location>
        <position position="96"/>
    </location>
</feature>
<protein>
    <submittedName>
        <fullName evidence="5">Sulfurtransferase TusE</fullName>
    </submittedName>
</protein>
<dbReference type="PANTHER" id="PTHR37010:SF1">
    <property type="entry name" value="SULFURTRANSFERASE TUSE"/>
    <property type="match status" value="1"/>
</dbReference>
<evidence type="ECO:0000256" key="3">
    <source>
        <dbReference type="ARBA" id="ARBA00022490"/>
    </source>
</evidence>
<keyword evidence="3" id="KW-0963">Cytoplasm</keyword>
<keyword evidence="5" id="KW-0808">Transferase</keyword>
<dbReference type="Gene3D" id="1.10.10.370">
    <property type="entry name" value="DsrC-like protein, C-terminal domain"/>
    <property type="match status" value="1"/>
</dbReference>
<comment type="subcellular location">
    <subcellularLocation>
        <location evidence="1">Cytoplasm</location>
    </subcellularLocation>
</comment>
<dbReference type="PIRSF" id="PIRSF006223">
    <property type="entry name" value="DsrC_TusE"/>
    <property type="match status" value="1"/>
</dbReference>
<dbReference type="RefSeq" id="WP_173060547.1">
    <property type="nucleotide sequence ID" value="NZ_AP022853.1"/>
</dbReference>
<dbReference type="GO" id="GO:0002143">
    <property type="term" value="P:tRNA wobble position uridine thiolation"/>
    <property type="evidence" value="ECO:0007669"/>
    <property type="project" value="TreeGrafter"/>
</dbReference>
<dbReference type="EMBL" id="AP022853">
    <property type="protein sequence ID" value="BCB25848.1"/>
    <property type="molecule type" value="Genomic_DNA"/>
</dbReference>
<dbReference type="NCBIfam" id="TIGR03342">
    <property type="entry name" value="dsrC_tusE_dsvC"/>
    <property type="match status" value="1"/>
</dbReference>
<gene>
    <name evidence="5" type="ORF">SKTS_07340</name>
</gene>
<dbReference type="InterPro" id="IPR043163">
    <property type="entry name" value="DsrC-like_N"/>
</dbReference>
<dbReference type="AlphaFoldDB" id="A0A6F8V826"/>
<dbReference type="Proteomes" id="UP000502260">
    <property type="component" value="Chromosome"/>
</dbReference>
<evidence type="ECO:0000313" key="6">
    <source>
        <dbReference type="Proteomes" id="UP000502260"/>
    </source>
</evidence>
<dbReference type="InterPro" id="IPR025526">
    <property type="entry name" value="DsrC-like_dom_sf"/>
</dbReference>
<reference evidence="6" key="1">
    <citation type="submission" date="2020-03" db="EMBL/GenBank/DDBJ databases">
        <title>Complete genome sequence of sulfur-oxidizing bacterium skT11.</title>
        <authorList>
            <person name="Kanda M."/>
            <person name="Kojima H."/>
            <person name="Fukui M."/>
        </authorList>
    </citation>
    <scope>NUCLEOTIDE SEQUENCE [LARGE SCALE GENOMIC DNA]</scope>
    <source>
        <strain evidence="6">skT11</strain>
    </source>
</reference>
<dbReference type="Gene3D" id="3.30.1420.10">
    <property type="match status" value="1"/>
</dbReference>
<dbReference type="KEGG" id="slac:SKTS_07340"/>
<comment type="similarity">
    <text evidence="2">Belongs to the DsrC/TusE family.</text>
</comment>
<dbReference type="GO" id="GO:0097163">
    <property type="term" value="F:sulfur carrier activity"/>
    <property type="evidence" value="ECO:0007669"/>
    <property type="project" value="TreeGrafter"/>
</dbReference>
<dbReference type="InterPro" id="IPR042072">
    <property type="entry name" value="DsrC-like_C"/>
</dbReference>
<dbReference type="GO" id="GO:0016740">
    <property type="term" value="F:transferase activity"/>
    <property type="evidence" value="ECO:0007669"/>
    <property type="project" value="UniProtKB-KW"/>
</dbReference>